<organism evidence="1 2">
    <name type="scientific">Nitrospira defluvii</name>
    <dbReference type="NCBI Taxonomy" id="330214"/>
    <lineage>
        <taxon>Bacteria</taxon>
        <taxon>Pseudomonadati</taxon>
        <taxon>Nitrospirota</taxon>
        <taxon>Nitrospiria</taxon>
        <taxon>Nitrospirales</taxon>
        <taxon>Nitrospiraceae</taxon>
        <taxon>Nitrospira</taxon>
    </lineage>
</organism>
<name>A0ABN7MBM5_9BACT</name>
<keyword evidence="2" id="KW-1185">Reference proteome</keyword>
<dbReference type="EMBL" id="CAJNBJ010000020">
    <property type="protein sequence ID" value="CAE6796335.1"/>
    <property type="molecule type" value="Genomic_DNA"/>
</dbReference>
<reference evidence="1 2" key="1">
    <citation type="submission" date="2021-02" db="EMBL/GenBank/DDBJ databases">
        <authorList>
            <person name="Han P."/>
        </authorList>
    </citation>
    <scope>NUCLEOTIDE SEQUENCE [LARGE SCALE GENOMIC DNA]</scope>
    <source>
        <strain evidence="1">Candidatus Nitrospira sp. ZN2</strain>
    </source>
</reference>
<comment type="caution">
    <text evidence="1">The sequence shown here is derived from an EMBL/GenBank/DDBJ whole genome shotgun (WGS) entry which is preliminary data.</text>
</comment>
<dbReference type="Proteomes" id="UP000675880">
    <property type="component" value="Unassembled WGS sequence"/>
</dbReference>
<accession>A0ABN7MBM5</accession>
<dbReference type="InterPro" id="IPR032787">
    <property type="entry name" value="Prok-E2_D"/>
</dbReference>
<dbReference type="Pfam" id="PF14460">
    <property type="entry name" value="Prok-E2_D"/>
    <property type="match status" value="1"/>
</dbReference>
<evidence type="ECO:0000313" key="1">
    <source>
        <dbReference type="EMBL" id="CAE6796335.1"/>
    </source>
</evidence>
<gene>
    <name evidence="1" type="ORF">NSPZN2_70111</name>
</gene>
<protein>
    <submittedName>
        <fullName evidence="1">Uncharacterized protein</fullName>
    </submittedName>
</protein>
<sequence>MLAVPMPGLLFLGYGTRYYVWAYKLWKYAATKLFKAPLANVYPDGAICFGNVHPRVAHGNTIANSWRLFWDSNFSDHLASGKSTTHPDNILPFLAKLHSTEAQDYPLDDLEPAHLSIAAIIRQLMESGKG</sequence>
<evidence type="ECO:0000313" key="2">
    <source>
        <dbReference type="Proteomes" id="UP000675880"/>
    </source>
</evidence>
<proteinExistence type="predicted"/>